<dbReference type="AlphaFoldDB" id="A0AA38PEC2"/>
<dbReference type="EMBL" id="MU806049">
    <property type="protein sequence ID" value="KAJ3841166.1"/>
    <property type="molecule type" value="Genomic_DNA"/>
</dbReference>
<sequence length="205" mass="23172">MFSAHRTWDQSSIQAFNARRDERRARNGLPPLHTLNAEQRAAQNASEKGPLKDEVWNKLTLQAAPLEKYPLHQAIAPCDGVLICPQILRSVGTIRGALPTVKIPFRQGQDLYTKAYYHYSQPPSDQERKDFENYVSSDGISPRRHEYLGPAPRLSGFYLQGNEAQILVFDTSLNLAWSANGTWSLRMEVDDTVDGVITEIDIKTF</sequence>
<proteinExistence type="predicted"/>
<protein>
    <submittedName>
        <fullName evidence="1">Uncharacterized protein</fullName>
    </submittedName>
</protein>
<organism evidence="1 2">
    <name type="scientific">Lentinula raphanica</name>
    <dbReference type="NCBI Taxonomy" id="153919"/>
    <lineage>
        <taxon>Eukaryota</taxon>
        <taxon>Fungi</taxon>
        <taxon>Dikarya</taxon>
        <taxon>Basidiomycota</taxon>
        <taxon>Agaricomycotina</taxon>
        <taxon>Agaricomycetes</taxon>
        <taxon>Agaricomycetidae</taxon>
        <taxon>Agaricales</taxon>
        <taxon>Marasmiineae</taxon>
        <taxon>Omphalotaceae</taxon>
        <taxon>Lentinula</taxon>
    </lineage>
</organism>
<comment type="caution">
    <text evidence="1">The sequence shown here is derived from an EMBL/GenBank/DDBJ whole genome shotgun (WGS) entry which is preliminary data.</text>
</comment>
<name>A0AA38PEC2_9AGAR</name>
<evidence type="ECO:0000313" key="2">
    <source>
        <dbReference type="Proteomes" id="UP001163846"/>
    </source>
</evidence>
<evidence type="ECO:0000313" key="1">
    <source>
        <dbReference type="EMBL" id="KAJ3841166.1"/>
    </source>
</evidence>
<reference evidence="1" key="1">
    <citation type="submission" date="2022-08" db="EMBL/GenBank/DDBJ databases">
        <authorList>
            <consortium name="DOE Joint Genome Institute"/>
            <person name="Min B."/>
            <person name="Riley R."/>
            <person name="Sierra-Patev S."/>
            <person name="Naranjo-Ortiz M."/>
            <person name="Looney B."/>
            <person name="Konkel Z."/>
            <person name="Slot J.C."/>
            <person name="Sakamoto Y."/>
            <person name="Steenwyk J.L."/>
            <person name="Rokas A."/>
            <person name="Carro J."/>
            <person name="Camarero S."/>
            <person name="Ferreira P."/>
            <person name="Molpeceres G."/>
            <person name="Ruiz-Duenas F.J."/>
            <person name="Serrano A."/>
            <person name="Henrissat B."/>
            <person name="Drula E."/>
            <person name="Hughes K.W."/>
            <person name="Mata J.L."/>
            <person name="Ishikawa N.K."/>
            <person name="Vargas-Isla R."/>
            <person name="Ushijima S."/>
            <person name="Smith C.A."/>
            <person name="Ahrendt S."/>
            <person name="Andreopoulos W."/>
            <person name="He G."/>
            <person name="Labutti K."/>
            <person name="Lipzen A."/>
            <person name="Ng V."/>
            <person name="Sandor L."/>
            <person name="Barry K."/>
            <person name="Martinez A.T."/>
            <person name="Xiao Y."/>
            <person name="Gibbons J.G."/>
            <person name="Terashima K."/>
            <person name="Hibbett D.S."/>
            <person name="Grigoriev I.V."/>
        </authorList>
    </citation>
    <scope>NUCLEOTIDE SEQUENCE</scope>
    <source>
        <strain evidence="1">TFB9207</strain>
    </source>
</reference>
<accession>A0AA38PEC2</accession>
<keyword evidence="2" id="KW-1185">Reference proteome</keyword>
<dbReference type="Proteomes" id="UP001163846">
    <property type="component" value="Unassembled WGS sequence"/>
</dbReference>
<gene>
    <name evidence="1" type="ORF">F5878DRAFT_610990</name>
</gene>